<accession>A0A8J6C3F3</accession>
<proteinExistence type="predicted"/>
<sequence>MTGCERAVSSGQSDGNGYGMDGNLVGGANEMKTVGRDGEWSDGPRAREPTVRSSRDRRDGWEPPSQHGRERRTVESALDDADRDYRGQSVGETSKELFPIGVGVGGIRRTEMHGVTIIGRMGGEHANLRTSRTSAMPGWGRR</sequence>
<reference evidence="2" key="2">
    <citation type="submission" date="2021-02" db="EMBL/GenBank/DDBJ databases">
        <authorList>
            <person name="Kimball J.A."/>
            <person name="Haas M.W."/>
            <person name="Macchietto M."/>
            <person name="Kono T."/>
            <person name="Duquette J."/>
            <person name="Shao M."/>
        </authorList>
    </citation>
    <scope>NUCLEOTIDE SEQUENCE</scope>
    <source>
        <tissue evidence="2">Fresh leaf tissue</tissue>
    </source>
</reference>
<feature type="compositionally biased region" description="Basic and acidic residues" evidence="1">
    <location>
        <begin position="33"/>
        <end position="74"/>
    </location>
</feature>
<gene>
    <name evidence="2" type="ORF">GUJ93_ZPchr0013g35473</name>
</gene>
<dbReference type="AlphaFoldDB" id="A0A8J6C3F3"/>
<protein>
    <submittedName>
        <fullName evidence="2">Uncharacterized protein</fullName>
    </submittedName>
</protein>
<organism evidence="2 3">
    <name type="scientific">Zizania palustris</name>
    <name type="common">Northern wild rice</name>
    <dbReference type="NCBI Taxonomy" id="103762"/>
    <lineage>
        <taxon>Eukaryota</taxon>
        <taxon>Viridiplantae</taxon>
        <taxon>Streptophyta</taxon>
        <taxon>Embryophyta</taxon>
        <taxon>Tracheophyta</taxon>
        <taxon>Spermatophyta</taxon>
        <taxon>Magnoliopsida</taxon>
        <taxon>Liliopsida</taxon>
        <taxon>Poales</taxon>
        <taxon>Poaceae</taxon>
        <taxon>BOP clade</taxon>
        <taxon>Oryzoideae</taxon>
        <taxon>Oryzeae</taxon>
        <taxon>Zizaniinae</taxon>
        <taxon>Zizania</taxon>
    </lineage>
</organism>
<evidence type="ECO:0000313" key="3">
    <source>
        <dbReference type="Proteomes" id="UP000729402"/>
    </source>
</evidence>
<comment type="caution">
    <text evidence="2">The sequence shown here is derived from an EMBL/GenBank/DDBJ whole genome shotgun (WGS) entry which is preliminary data.</text>
</comment>
<dbReference type="Proteomes" id="UP000729402">
    <property type="component" value="Unassembled WGS sequence"/>
</dbReference>
<feature type="region of interest" description="Disordered" evidence="1">
    <location>
        <begin position="1"/>
        <end position="95"/>
    </location>
</feature>
<keyword evidence="3" id="KW-1185">Reference proteome</keyword>
<dbReference type="EMBL" id="JAAALK010000079">
    <property type="protein sequence ID" value="KAG8100525.1"/>
    <property type="molecule type" value="Genomic_DNA"/>
</dbReference>
<evidence type="ECO:0000256" key="1">
    <source>
        <dbReference type="SAM" id="MobiDB-lite"/>
    </source>
</evidence>
<evidence type="ECO:0000313" key="2">
    <source>
        <dbReference type="EMBL" id="KAG8100525.1"/>
    </source>
</evidence>
<name>A0A8J6C3F3_ZIZPA</name>
<reference evidence="2" key="1">
    <citation type="journal article" date="2021" name="bioRxiv">
        <title>Whole Genome Assembly and Annotation of Northern Wild Rice, Zizania palustris L., Supports a Whole Genome Duplication in the Zizania Genus.</title>
        <authorList>
            <person name="Haas M."/>
            <person name="Kono T."/>
            <person name="Macchietto M."/>
            <person name="Millas R."/>
            <person name="McGilp L."/>
            <person name="Shao M."/>
            <person name="Duquette J."/>
            <person name="Hirsch C.N."/>
            <person name="Kimball J."/>
        </authorList>
    </citation>
    <scope>NUCLEOTIDE SEQUENCE</scope>
    <source>
        <tissue evidence="2">Fresh leaf tissue</tissue>
    </source>
</reference>